<dbReference type="Pfam" id="PF05960">
    <property type="entry name" value="DUF885"/>
    <property type="match status" value="1"/>
</dbReference>
<dbReference type="PANTHER" id="PTHR33361">
    <property type="entry name" value="GLR0591 PROTEIN"/>
    <property type="match status" value="1"/>
</dbReference>
<sequence>MKKYLLTTAIILAGFIPTSADTATENALEDLFAKERAYYYSVNPGTAPKGQPRPVADRMAPVSADFHASHKAKLQALKDQLGSIDRSKLEEESQLNYDMFVYYLNSGLIFENTRNWRMPFVSDGGFHSYLPRMASMVSLKSKEDYEAYIARLNDIPRYFDDHIANMRIGIKDGYTMPKIVLDGLLSTFSAPIVEKAEDSAFYKPFMNMSKFLSDAEKEALRAKGKDAVMNSVNAAYVKLNTFMNEEYYPAARESLGASEWPNGDEIYKEFVKYYTTLDVTPDEIHELGLQEVARIRSEMEEIIKEVGYEGTFKEFLTFLRTDEQFYAKSAKELLMHASYIAKKIDGRLPALFGKMPRQPYGVEAVPDAIAPNYTTGRYVGAPLTADRGGYYWVNTHFLDKRPLYALPALTLHEGAPGHHTQNALSKELENVPEFRLGLYPHAFGEGWGLYSEKLGLDMNIYETPYEQFGRLTYEMWRACRLVIDTGIHSKGWTRRQAQLLLEENSALSTHNIRTEVDRYISWPGQALAYKMGELKLLELRKLVEETLGEKFDIKAFHDRIMSAGGVPLTILEARVQSWIDAQK</sequence>
<dbReference type="EMBL" id="BNCI01000002">
    <property type="protein sequence ID" value="GHF26836.1"/>
    <property type="molecule type" value="Genomic_DNA"/>
</dbReference>
<feature type="chain" id="PRO_5037623613" description="DUF885 domain-containing protein" evidence="1">
    <location>
        <begin position="21"/>
        <end position="583"/>
    </location>
</feature>
<proteinExistence type="predicted"/>
<keyword evidence="3" id="KW-1185">Reference proteome</keyword>
<organism evidence="2 3">
    <name type="scientific">Kordiimonas sediminis</name>
    <dbReference type="NCBI Taxonomy" id="1735581"/>
    <lineage>
        <taxon>Bacteria</taxon>
        <taxon>Pseudomonadati</taxon>
        <taxon>Pseudomonadota</taxon>
        <taxon>Alphaproteobacteria</taxon>
        <taxon>Kordiimonadales</taxon>
        <taxon>Kordiimonadaceae</taxon>
        <taxon>Kordiimonas</taxon>
    </lineage>
</organism>
<evidence type="ECO:0008006" key="4">
    <source>
        <dbReference type="Google" id="ProtNLM"/>
    </source>
</evidence>
<comment type="caution">
    <text evidence="2">The sequence shown here is derived from an EMBL/GenBank/DDBJ whole genome shotgun (WGS) entry which is preliminary data.</text>
</comment>
<dbReference type="InterPro" id="IPR010281">
    <property type="entry name" value="DUF885"/>
</dbReference>
<keyword evidence="1" id="KW-0732">Signal</keyword>
<dbReference type="PANTHER" id="PTHR33361:SF2">
    <property type="entry name" value="DUF885 DOMAIN-CONTAINING PROTEIN"/>
    <property type="match status" value="1"/>
</dbReference>
<dbReference type="AlphaFoldDB" id="A0A919E9S7"/>
<dbReference type="RefSeq" id="WP_191252984.1">
    <property type="nucleotide sequence ID" value="NZ_BNCI01000002.1"/>
</dbReference>
<reference evidence="2" key="1">
    <citation type="journal article" date="2014" name="Int. J. Syst. Evol. Microbiol.">
        <title>Complete genome sequence of Corynebacterium casei LMG S-19264T (=DSM 44701T), isolated from a smear-ripened cheese.</title>
        <authorList>
            <consortium name="US DOE Joint Genome Institute (JGI-PGF)"/>
            <person name="Walter F."/>
            <person name="Albersmeier A."/>
            <person name="Kalinowski J."/>
            <person name="Ruckert C."/>
        </authorList>
    </citation>
    <scope>NUCLEOTIDE SEQUENCE</scope>
    <source>
        <strain evidence="2">KCTC 42590</strain>
    </source>
</reference>
<accession>A0A919E9S7</accession>
<reference evidence="2" key="2">
    <citation type="submission" date="2020-09" db="EMBL/GenBank/DDBJ databases">
        <authorList>
            <person name="Sun Q."/>
            <person name="Kim S."/>
        </authorList>
    </citation>
    <scope>NUCLEOTIDE SEQUENCE</scope>
    <source>
        <strain evidence="2">KCTC 42590</strain>
    </source>
</reference>
<evidence type="ECO:0000256" key="1">
    <source>
        <dbReference type="SAM" id="SignalP"/>
    </source>
</evidence>
<evidence type="ECO:0000313" key="2">
    <source>
        <dbReference type="EMBL" id="GHF26836.1"/>
    </source>
</evidence>
<dbReference type="Proteomes" id="UP000630923">
    <property type="component" value="Unassembled WGS sequence"/>
</dbReference>
<evidence type="ECO:0000313" key="3">
    <source>
        <dbReference type="Proteomes" id="UP000630923"/>
    </source>
</evidence>
<gene>
    <name evidence="2" type="ORF">GCM10017044_22340</name>
</gene>
<name>A0A919E9S7_9PROT</name>
<protein>
    <recommendedName>
        <fullName evidence="4">DUF885 domain-containing protein</fullName>
    </recommendedName>
</protein>
<feature type="signal peptide" evidence="1">
    <location>
        <begin position="1"/>
        <end position="20"/>
    </location>
</feature>